<keyword evidence="1" id="KW-1185">Reference proteome</keyword>
<evidence type="ECO:0000313" key="1">
    <source>
        <dbReference type="Proteomes" id="UP000095283"/>
    </source>
</evidence>
<accession>A0A1I7XL89</accession>
<name>A0A1I7XL89_HETBA</name>
<reference evidence="2" key="1">
    <citation type="submission" date="2016-11" db="UniProtKB">
        <authorList>
            <consortium name="WormBaseParasite"/>
        </authorList>
    </citation>
    <scope>IDENTIFICATION</scope>
</reference>
<dbReference type="AlphaFoldDB" id="A0A1I7XL89"/>
<evidence type="ECO:0000313" key="2">
    <source>
        <dbReference type="WBParaSite" id="Hba_18265"/>
    </source>
</evidence>
<dbReference type="Proteomes" id="UP000095283">
    <property type="component" value="Unplaced"/>
</dbReference>
<organism evidence="1 2">
    <name type="scientific">Heterorhabditis bacteriophora</name>
    <name type="common">Entomopathogenic nematode worm</name>
    <dbReference type="NCBI Taxonomy" id="37862"/>
    <lineage>
        <taxon>Eukaryota</taxon>
        <taxon>Metazoa</taxon>
        <taxon>Ecdysozoa</taxon>
        <taxon>Nematoda</taxon>
        <taxon>Chromadorea</taxon>
        <taxon>Rhabditida</taxon>
        <taxon>Rhabditina</taxon>
        <taxon>Rhabditomorpha</taxon>
        <taxon>Strongyloidea</taxon>
        <taxon>Heterorhabditidae</taxon>
        <taxon>Heterorhabditis</taxon>
    </lineage>
</organism>
<sequence>MTARVLNGAFIDDPENPRRVYYCQPKSAARLLICRKVITMSNSQNGSTRTTNFVEGFHSKTRASYPTGTPSIDEMLTFCAAERTMAKTLAISSNNGSLKDRYIRPDDRIKYLKPKPIINPSACLTICAPLPALRLNERHSGGLGLLNVRREDDVRLFSSALEYYLSHCVPASTRLSAVPMNKYVEEYKHVQDIYC</sequence>
<dbReference type="WBParaSite" id="Hba_18265">
    <property type="protein sequence ID" value="Hba_18265"/>
    <property type="gene ID" value="Hba_18265"/>
</dbReference>
<protein>
    <submittedName>
        <fullName evidence="2">MH2 domain-containing protein</fullName>
    </submittedName>
</protein>
<proteinExistence type="predicted"/>